<dbReference type="InterPro" id="IPR002685">
    <property type="entry name" value="Glyco_trans_15"/>
</dbReference>
<dbReference type="GO" id="GO:0006487">
    <property type="term" value="P:protein N-linked glycosylation"/>
    <property type="evidence" value="ECO:0007669"/>
    <property type="project" value="TreeGrafter"/>
</dbReference>
<evidence type="ECO:0000256" key="2">
    <source>
        <dbReference type="ARBA" id="ARBA00022679"/>
    </source>
</evidence>
<dbReference type="Gene3D" id="3.90.550.10">
    <property type="entry name" value="Spore Coat Polysaccharide Biosynthesis Protein SpsA, Chain A"/>
    <property type="match status" value="1"/>
</dbReference>
<sequence>MLALALPSRSLARKFFPIPNSSNTDHLERPWLSPNGGPLVNATFVVLCRNSELAGILRSVQQMEDRFNRRYGYPWVFLNDEPFTQEFQERVSIQIGAPVSFGTIPHEHWVQPEWIDEEKVTEARKRMGMDTEHPVPYGGMRSFCFRFVSSFFRFRRNVTSQGASSELCHFHRGW</sequence>
<proteinExistence type="inferred from homology"/>
<reference evidence="3" key="1">
    <citation type="journal article" date="2022" name="New Phytol.">
        <title>Evolutionary transition to the ectomycorrhizal habit in the genomes of a hyperdiverse lineage of mushroom-forming fungi.</title>
        <authorList>
            <person name="Looney B."/>
            <person name="Miyauchi S."/>
            <person name="Morin E."/>
            <person name="Drula E."/>
            <person name="Courty P.E."/>
            <person name="Kohler A."/>
            <person name="Kuo A."/>
            <person name="LaButti K."/>
            <person name="Pangilinan J."/>
            <person name="Lipzen A."/>
            <person name="Riley R."/>
            <person name="Andreopoulos W."/>
            <person name="He G."/>
            <person name="Johnson J."/>
            <person name="Nolan M."/>
            <person name="Tritt A."/>
            <person name="Barry K.W."/>
            <person name="Grigoriev I.V."/>
            <person name="Nagy L.G."/>
            <person name="Hibbett D."/>
            <person name="Henrissat B."/>
            <person name="Matheny P.B."/>
            <person name="Labbe J."/>
            <person name="Martin F.M."/>
        </authorList>
    </citation>
    <scope>NUCLEOTIDE SEQUENCE</scope>
    <source>
        <strain evidence="3">BPL690</strain>
    </source>
</reference>
<keyword evidence="2" id="KW-0808">Transferase</keyword>
<evidence type="ECO:0000256" key="1">
    <source>
        <dbReference type="ARBA" id="ARBA00007677"/>
    </source>
</evidence>
<evidence type="ECO:0000313" key="4">
    <source>
        <dbReference type="Proteomes" id="UP001203297"/>
    </source>
</evidence>
<dbReference type="EMBL" id="WTXG01000003">
    <property type="protein sequence ID" value="KAI0306562.1"/>
    <property type="molecule type" value="Genomic_DNA"/>
</dbReference>
<gene>
    <name evidence="3" type="ORF">B0F90DRAFT_773477</name>
</gene>
<dbReference type="PANTHER" id="PTHR31121:SF6">
    <property type="entry name" value="ALPHA-1,2 MANNOSYLTRANSFERASE KTR1"/>
    <property type="match status" value="1"/>
</dbReference>
<dbReference type="InterPro" id="IPR029044">
    <property type="entry name" value="Nucleotide-diphossugar_trans"/>
</dbReference>
<organism evidence="3 4">
    <name type="scientific">Multifurca ochricompacta</name>
    <dbReference type="NCBI Taxonomy" id="376703"/>
    <lineage>
        <taxon>Eukaryota</taxon>
        <taxon>Fungi</taxon>
        <taxon>Dikarya</taxon>
        <taxon>Basidiomycota</taxon>
        <taxon>Agaricomycotina</taxon>
        <taxon>Agaricomycetes</taxon>
        <taxon>Russulales</taxon>
        <taxon>Russulaceae</taxon>
        <taxon>Multifurca</taxon>
    </lineage>
</organism>
<dbReference type="SUPFAM" id="SSF53448">
    <property type="entry name" value="Nucleotide-diphospho-sugar transferases"/>
    <property type="match status" value="1"/>
</dbReference>
<keyword evidence="4" id="KW-1185">Reference proteome</keyword>
<dbReference type="AlphaFoldDB" id="A0AAD4MCB4"/>
<dbReference type="GO" id="GO:0000026">
    <property type="term" value="F:alpha-1,2-mannosyltransferase activity"/>
    <property type="evidence" value="ECO:0007669"/>
    <property type="project" value="TreeGrafter"/>
</dbReference>
<evidence type="ECO:0000313" key="3">
    <source>
        <dbReference type="EMBL" id="KAI0306562.1"/>
    </source>
</evidence>
<dbReference type="Proteomes" id="UP001203297">
    <property type="component" value="Unassembled WGS sequence"/>
</dbReference>
<comment type="caution">
    <text evidence="3">The sequence shown here is derived from an EMBL/GenBank/DDBJ whole genome shotgun (WGS) entry which is preliminary data.</text>
</comment>
<dbReference type="GO" id="GO:0016020">
    <property type="term" value="C:membrane"/>
    <property type="evidence" value="ECO:0007669"/>
    <property type="project" value="InterPro"/>
</dbReference>
<protein>
    <submittedName>
        <fullName evidence="3">Glycolipid 2-alpha-mannosyltransferase-domain-containing protein</fullName>
    </submittedName>
</protein>
<comment type="similarity">
    <text evidence="1">Belongs to the glycosyltransferase 15 family.</text>
</comment>
<name>A0AAD4MCB4_9AGAM</name>
<dbReference type="GO" id="GO:0000032">
    <property type="term" value="P:cell wall mannoprotein biosynthetic process"/>
    <property type="evidence" value="ECO:0007669"/>
    <property type="project" value="TreeGrafter"/>
</dbReference>
<accession>A0AAD4MCB4</accession>
<dbReference type="PANTHER" id="PTHR31121">
    <property type="entry name" value="ALPHA-1,2 MANNOSYLTRANSFERASE KTR1"/>
    <property type="match status" value="1"/>
</dbReference>
<dbReference type="Pfam" id="PF01793">
    <property type="entry name" value="Glyco_transf_15"/>
    <property type="match status" value="1"/>
</dbReference>
<dbReference type="GO" id="GO:0005794">
    <property type="term" value="C:Golgi apparatus"/>
    <property type="evidence" value="ECO:0007669"/>
    <property type="project" value="TreeGrafter"/>
</dbReference>